<keyword evidence="2" id="KW-1185">Reference proteome</keyword>
<dbReference type="GeneID" id="19466977"/>
<evidence type="ECO:0000313" key="1">
    <source>
        <dbReference type="EMBL" id="EPE32791.1"/>
    </source>
</evidence>
<dbReference type="RefSeq" id="XP_008080803.1">
    <property type="nucleotide sequence ID" value="XM_008082612.1"/>
</dbReference>
<accession>S3DLA1</accession>
<dbReference type="KEGG" id="glz:GLAREA_07925"/>
<dbReference type="EMBL" id="KE145359">
    <property type="protein sequence ID" value="EPE32791.1"/>
    <property type="molecule type" value="Genomic_DNA"/>
</dbReference>
<dbReference type="Proteomes" id="UP000016922">
    <property type="component" value="Unassembled WGS sequence"/>
</dbReference>
<proteinExistence type="predicted"/>
<organism evidence="1 2">
    <name type="scientific">Glarea lozoyensis (strain ATCC 20868 / MF5171)</name>
    <dbReference type="NCBI Taxonomy" id="1116229"/>
    <lineage>
        <taxon>Eukaryota</taxon>
        <taxon>Fungi</taxon>
        <taxon>Dikarya</taxon>
        <taxon>Ascomycota</taxon>
        <taxon>Pezizomycotina</taxon>
        <taxon>Leotiomycetes</taxon>
        <taxon>Helotiales</taxon>
        <taxon>Helotiaceae</taxon>
        <taxon>Glarea</taxon>
    </lineage>
</organism>
<dbReference type="AlphaFoldDB" id="S3DLA1"/>
<dbReference type="HOGENOM" id="CLU_2757998_0_0_1"/>
<reference evidence="1 2" key="1">
    <citation type="journal article" date="2013" name="BMC Genomics">
        <title>Genomics-driven discovery of the pneumocandin biosynthetic gene cluster in the fungus Glarea lozoyensis.</title>
        <authorList>
            <person name="Chen L."/>
            <person name="Yue Q."/>
            <person name="Zhang X."/>
            <person name="Xiang M."/>
            <person name="Wang C."/>
            <person name="Li S."/>
            <person name="Che Y."/>
            <person name="Ortiz-Lopez F.J."/>
            <person name="Bills G.F."/>
            <person name="Liu X."/>
            <person name="An Z."/>
        </authorList>
    </citation>
    <scope>NUCLEOTIDE SEQUENCE [LARGE SCALE GENOMIC DNA]</scope>
    <source>
        <strain evidence="2">ATCC 20868 / MF5171</strain>
    </source>
</reference>
<sequence length="70" mass="7607">MYRGETGADGGIRSFWARLERRCFWTVEWRVERGEGRGEGSEGDRRAMGLAAAGECAGRCRSAGGLGLDP</sequence>
<protein>
    <submittedName>
        <fullName evidence="1">Uncharacterized protein</fullName>
    </submittedName>
</protein>
<evidence type="ECO:0000313" key="2">
    <source>
        <dbReference type="Proteomes" id="UP000016922"/>
    </source>
</evidence>
<gene>
    <name evidence="1" type="ORF">GLAREA_07925</name>
</gene>
<name>S3DLA1_GLAL2</name>